<accession>A0AAD2FYY8</accession>
<feature type="region of interest" description="Disordered" evidence="7">
    <location>
        <begin position="1"/>
        <end position="22"/>
    </location>
</feature>
<feature type="compositionally biased region" description="Acidic residues" evidence="7">
    <location>
        <begin position="554"/>
        <end position="567"/>
    </location>
</feature>
<feature type="transmembrane region" description="Helical" evidence="8">
    <location>
        <begin position="178"/>
        <end position="198"/>
    </location>
</feature>
<feature type="transmembrane region" description="Helical" evidence="8">
    <location>
        <begin position="484"/>
        <end position="505"/>
    </location>
</feature>
<feature type="transmembrane region" description="Helical" evidence="8">
    <location>
        <begin position="456"/>
        <end position="477"/>
    </location>
</feature>
<feature type="transmembrane region" description="Helical" evidence="8">
    <location>
        <begin position="343"/>
        <end position="363"/>
    </location>
</feature>
<feature type="compositionally biased region" description="Basic and acidic residues" evidence="7">
    <location>
        <begin position="1"/>
        <end position="14"/>
    </location>
</feature>
<dbReference type="InterPro" id="IPR003841">
    <property type="entry name" value="Na/Pi_transpt"/>
</dbReference>
<evidence type="ECO:0000256" key="3">
    <source>
        <dbReference type="ARBA" id="ARBA00022475"/>
    </source>
</evidence>
<name>A0AAD2FYY8_9STRA</name>
<evidence type="ECO:0000256" key="4">
    <source>
        <dbReference type="ARBA" id="ARBA00022692"/>
    </source>
</evidence>
<dbReference type="PANTHER" id="PTHR10010:SF46">
    <property type="entry name" value="SODIUM-DEPENDENT PHOSPHATE TRANSPORT PROTEIN 2B"/>
    <property type="match status" value="1"/>
</dbReference>
<protein>
    <recommendedName>
        <fullName evidence="12">Sodium-dependent phosphate transport protein 2B</fullName>
    </recommendedName>
</protein>
<evidence type="ECO:0000313" key="10">
    <source>
        <dbReference type="EMBL" id="CAJ1957869.1"/>
    </source>
</evidence>
<sequence length="575" mass="61322">MSEEKPVTSRKDRPTGSMHVGDADFDVNDPAYEMDATWGEVCTACCVKTPTEWAFGLLGIAAVFFFLYFFLLGLDLLGEGAKVMGGCAAGALFGDDMNPIAGLMVGIVATVLLQSSSTTTSIVVSLVGADTVTVKQGIFMIMGSNIGTSVTNTIVAMGHMGDGDQLERAFAGATVHDMFNFLSVAILLPVEAATGYLFHLTEALTTNFKAQDGEKWEGPVKKLVSPLASRIIMVNKKVAGDIASGKATCDTYYPNNGTISCEDYSDPLTCKSGLLACDTKADVPFCPAFFDPEATESVDRTSGVCAFIIGLILLFICLFALVKILQRIMMGASTRVLYKATNINGYLAILIGAGITILVQSSSITTSVLTPLVGVGALRLEQMLPLTLGANIGTTVTGFLAALLGNKNGMQVALAHLFFNITGIVIWYPVPFMRNIPLNAARALGRSTRLFRGFPLIYIAVAFIAMPLVFLGISYLFSDGNSGLTALGSIIVIILALAIIYTGYFCKYQGGSEKCTECLVTREKRNNAVSNLPDDMEWLKAKVRELSEHTGLSVDEEAGADEASDETEPPKEEDA</sequence>
<feature type="transmembrane region" description="Helical" evidence="8">
    <location>
        <begin position="383"/>
        <end position="405"/>
    </location>
</feature>
<dbReference type="AlphaFoldDB" id="A0AAD2FYY8"/>
<comment type="similarity">
    <text evidence="2">Belongs to the SLC34A transporter family.</text>
</comment>
<keyword evidence="6 8" id="KW-0472">Membrane</keyword>
<dbReference type="PANTHER" id="PTHR10010">
    <property type="entry name" value="SOLUTE CARRIER FAMILY 34 SODIUM PHOSPHATE , MEMBER 2-RELATED"/>
    <property type="match status" value="1"/>
</dbReference>
<dbReference type="GO" id="GO:0044341">
    <property type="term" value="P:sodium-dependent phosphate transport"/>
    <property type="evidence" value="ECO:0007669"/>
    <property type="project" value="InterPro"/>
</dbReference>
<dbReference type="Pfam" id="PF02690">
    <property type="entry name" value="Na_Pi_cotrans"/>
    <property type="match status" value="2"/>
</dbReference>
<evidence type="ECO:0000256" key="8">
    <source>
        <dbReference type="SAM" id="Phobius"/>
    </source>
</evidence>
<proteinExistence type="inferred from homology"/>
<gene>
    <name evidence="9" type="ORF">CYCCA115_LOCUS16915</name>
    <name evidence="10" type="ORF">CYCCA115_LOCUS16916</name>
</gene>
<evidence type="ECO:0000256" key="7">
    <source>
        <dbReference type="SAM" id="MobiDB-lite"/>
    </source>
</evidence>
<dbReference type="EMBL" id="CAKOGP040001958">
    <property type="protein sequence ID" value="CAJ1957869.1"/>
    <property type="molecule type" value="Genomic_DNA"/>
</dbReference>
<evidence type="ECO:0000313" key="11">
    <source>
        <dbReference type="Proteomes" id="UP001295423"/>
    </source>
</evidence>
<keyword evidence="5 8" id="KW-1133">Transmembrane helix</keyword>
<evidence type="ECO:0000256" key="2">
    <source>
        <dbReference type="ARBA" id="ARBA00005808"/>
    </source>
</evidence>
<evidence type="ECO:0008006" key="12">
    <source>
        <dbReference type="Google" id="ProtNLM"/>
    </source>
</evidence>
<evidence type="ECO:0000313" key="9">
    <source>
        <dbReference type="EMBL" id="CAJ1957867.1"/>
    </source>
</evidence>
<comment type="subcellular location">
    <subcellularLocation>
        <location evidence="1">Cell membrane</location>
        <topology evidence="1">Multi-pass membrane protein</topology>
    </subcellularLocation>
</comment>
<dbReference type="EMBL" id="CAKOGP040001958">
    <property type="protein sequence ID" value="CAJ1957867.1"/>
    <property type="molecule type" value="Genomic_DNA"/>
</dbReference>
<keyword evidence="4 8" id="KW-0812">Transmembrane</keyword>
<dbReference type="NCBIfam" id="NF037997">
    <property type="entry name" value="Na_Pi_symport"/>
    <property type="match status" value="2"/>
</dbReference>
<evidence type="ECO:0000256" key="6">
    <source>
        <dbReference type="ARBA" id="ARBA00023136"/>
    </source>
</evidence>
<organism evidence="10 11">
    <name type="scientific">Cylindrotheca closterium</name>
    <dbReference type="NCBI Taxonomy" id="2856"/>
    <lineage>
        <taxon>Eukaryota</taxon>
        <taxon>Sar</taxon>
        <taxon>Stramenopiles</taxon>
        <taxon>Ochrophyta</taxon>
        <taxon>Bacillariophyta</taxon>
        <taxon>Bacillariophyceae</taxon>
        <taxon>Bacillariophycidae</taxon>
        <taxon>Bacillariales</taxon>
        <taxon>Bacillariaceae</taxon>
        <taxon>Cylindrotheca</taxon>
    </lineage>
</organism>
<dbReference type="GO" id="GO:0005886">
    <property type="term" value="C:plasma membrane"/>
    <property type="evidence" value="ECO:0007669"/>
    <property type="project" value="UniProtKB-SubCell"/>
</dbReference>
<feature type="transmembrane region" description="Helical" evidence="8">
    <location>
        <begin position="301"/>
        <end position="322"/>
    </location>
</feature>
<feature type="transmembrane region" description="Helical" evidence="8">
    <location>
        <begin position="53"/>
        <end position="74"/>
    </location>
</feature>
<keyword evidence="3" id="KW-1003">Cell membrane</keyword>
<feature type="transmembrane region" description="Helical" evidence="8">
    <location>
        <begin position="412"/>
        <end position="430"/>
    </location>
</feature>
<keyword evidence="11" id="KW-1185">Reference proteome</keyword>
<feature type="region of interest" description="Disordered" evidence="7">
    <location>
        <begin position="549"/>
        <end position="575"/>
    </location>
</feature>
<reference evidence="10" key="1">
    <citation type="submission" date="2023-08" db="EMBL/GenBank/DDBJ databases">
        <authorList>
            <person name="Audoor S."/>
            <person name="Bilcke G."/>
        </authorList>
    </citation>
    <scope>NUCLEOTIDE SEQUENCE</scope>
</reference>
<dbReference type="GO" id="GO:0005436">
    <property type="term" value="F:sodium:phosphate symporter activity"/>
    <property type="evidence" value="ECO:0007669"/>
    <property type="project" value="InterPro"/>
</dbReference>
<dbReference type="Proteomes" id="UP001295423">
    <property type="component" value="Unassembled WGS sequence"/>
</dbReference>
<evidence type="ECO:0000256" key="5">
    <source>
        <dbReference type="ARBA" id="ARBA00022989"/>
    </source>
</evidence>
<comment type="caution">
    <text evidence="10">The sequence shown here is derived from an EMBL/GenBank/DDBJ whole genome shotgun (WGS) entry which is preliminary data.</text>
</comment>
<evidence type="ECO:0000256" key="1">
    <source>
        <dbReference type="ARBA" id="ARBA00004651"/>
    </source>
</evidence>